<dbReference type="SUPFAM" id="SSF56059">
    <property type="entry name" value="Glutathione synthetase ATP-binding domain-like"/>
    <property type="match status" value="1"/>
</dbReference>
<evidence type="ECO:0000313" key="4">
    <source>
        <dbReference type="Proteomes" id="UP001165065"/>
    </source>
</evidence>
<sequence length="365" mass="40666">MLFYACQSSWEWIFREALADFDPVQLKSLRLLREKVDIEHPLPRQRGGASTFSFIEGGKIYAGDTDVFSSPLEDKDSLVTFVRKCGAASFIVPSILLPYDFHLSVKGDLDLPSVPAVLKTPLGSCGNGVHFVWTGEEVLKLVSMNYDRASAPGLLEEIQAQKGRIPEWVLQKEVRSKLLDGKKFHLRAYVLAVEEENGDLGIYQYVKDYEVRIASETIDEWGGNNTERPRAAHLTNGASSAPTRRCLLSNIPSIESARLESFVAGFFQKLRTSMNAYTKNDGCCHFGLSGVDIMVDEDGDMAVLEVNAYPAAPPEDDLAGDYEGMLFHEHLIQLGKSVFGFLRLKSEERGERGDFINVDEIECVL</sequence>
<dbReference type="AlphaFoldDB" id="A0A9W7G2X2"/>
<dbReference type="EMBL" id="BRYA01000713">
    <property type="protein sequence ID" value="GMI30429.1"/>
    <property type="molecule type" value="Genomic_DNA"/>
</dbReference>
<evidence type="ECO:0000256" key="1">
    <source>
        <dbReference type="PROSITE-ProRule" id="PRU00409"/>
    </source>
</evidence>
<keyword evidence="1" id="KW-0547">Nucleotide-binding</keyword>
<reference evidence="4" key="1">
    <citation type="journal article" date="2023" name="Commun. Biol.">
        <title>Genome analysis of Parmales, the sister group of diatoms, reveals the evolutionary specialization of diatoms from phago-mixotrophs to photoautotrophs.</title>
        <authorList>
            <person name="Ban H."/>
            <person name="Sato S."/>
            <person name="Yoshikawa S."/>
            <person name="Yamada K."/>
            <person name="Nakamura Y."/>
            <person name="Ichinomiya M."/>
            <person name="Sato N."/>
            <person name="Blanc-Mathieu R."/>
            <person name="Endo H."/>
            <person name="Kuwata A."/>
            <person name="Ogata H."/>
        </authorList>
    </citation>
    <scope>NUCLEOTIDE SEQUENCE [LARGE SCALE GENOMIC DNA]</scope>
</reference>
<dbReference type="Proteomes" id="UP001165065">
    <property type="component" value="Unassembled WGS sequence"/>
</dbReference>
<keyword evidence="4" id="KW-1185">Reference proteome</keyword>
<protein>
    <recommendedName>
        <fullName evidence="2">ATP-grasp domain-containing protein</fullName>
    </recommendedName>
</protein>
<dbReference type="Gene3D" id="3.30.470.20">
    <property type="entry name" value="ATP-grasp fold, B domain"/>
    <property type="match status" value="1"/>
</dbReference>
<dbReference type="GO" id="GO:0046872">
    <property type="term" value="F:metal ion binding"/>
    <property type="evidence" value="ECO:0007669"/>
    <property type="project" value="InterPro"/>
</dbReference>
<dbReference type="GO" id="GO:0005524">
    <property type="term" value="F:ATP binding"/>
    <property type="evidence" value="ECO:0007669"/>
    <property type="project" value="UniProtKB-UniRule"/>
</dbReference>
<gene>
    <name evidence="3" type="ORF">TrCOL_g6881</name>
</gene>
<evidence type="ECO:0000313" key="3">
    <source>
        <dbReference type="EMBL" id="GMI30429.1"/>
    </source>
</evidence>
<comment type="caution">
    <text evidence="3">The sequence shown here is derived from an EMBL/GenBank/DDBJ whole genome shotgun (WGS) entry which is preliminary data.</text>
</comment>
<dbReference type="PROSITE" id="PS50975">
    <property type="entry name" value="ATP_GRASP"/>
    <property type="match status" value="1"/>
</dbReference>
<name>A0A9W7G2X2_9STRA</name>
<dbReference type="OrthoDB" id="202825at2759"/>
<accession>A0A9W7G2X2</accession>
<dbReference type="InterPro" id="IPR011761">
    <property type="entry name" value="ATP-grasp"/>
</dbReference>
<feature type="domain" description="ATP-grasp" evidence="2">
    <location>
        <begin position="287"/>
        <end position="336"/>
    </location>
</feature>
<organism evidence="3 4">
    <name type="scientific">Triparma columacea</name>
    <dbReference type="NCBI Taxonomy" id="722753"/>
    <lineage>
        <taxon>Eukaryota</taxon>
        <taxon>Sar</taxon>
        <taxon>Stramenopiles</taxon>
        <taxon>Ochrophyta</taxon>
        <taxon>Bolidophyceae</taxon>
        <taxon>Parmales</taxon>
        <taxon>Triparmaceae</taxon>
        <taxon>Triparma</taxon>
    </lineage>
</organism>
<evidence type="ECO:0000259" key="2">
    <source>
        <dbReference type="PROSITE" id="PS50975"/>
    </source>
</evidence>
<proteinExistence type="predicted"/>
<keyword evidence="1" id="KW-0067">ATP-binding</keyword>